<comment type="caution">
    <text evidence="1">The sequence shown here is derived from an EMBL/GenBank/DDBJ whole genome shotgun (WGS) entry which is preliminary data.</text>
</comment>
<reference evidence="1" key="1">
    <citation type="journal article" date="2015" name="Nature">
        <title>Complex archaea that bridge the gap between prokaryotes and eukaryotes.</title>
        <authorList>
            <person name="Spang A."/>
            <person name="Saw J.H."/>
            <person name="Jorgensen S.L."/>
            <person name="Zaremba-Niedzwiedzka K."/>
            <person name="Martijn J."/>
            <person name="Lind A.E."/>
            <person name="van Eijk R."/>
            <person name="Schleper C."/>
            <person name="Guy L."/>
            <person name="Ettema T.J."/>
        </authorList>
    </citation>
    <scope>NUCLEOTIDE SEQUENCE</scope>
</reference>
<proteinExistence type="predicted"/>
<sequence>MTSSIEHKVLGNQKFRSISDPAGSIQVRTVVGDDVGNVVLRAVWFAVRVPVCNQALRETT</sequence>
<name>A0A0F9LJZ9_9ZZZZ</name>
<gene>
    <name evidence="1" type="ORF">LCGC14_1571390</name>
</gene>
<evidence type="ECO:0000313" key="1">
    <source>
        <dbReference type="EMBL" id="KKM27765.1"/>
    </source>
</evidence>
<protein>
    <submittedName>
        <fullName evidence="1">Uncharacterized protein</fullName>
    </submittedName>
</protein>
<accession>A0A0F9LJZ9</accession>
<organism evidence="1">
    <name type="scientific">marine sediment metagenome</name>
    <dbReference type="NCBI Taxonomy" id="412755"/>
    <lineage>
        <taxon>unclassified sequences</taxon>
        <taxon>metagenomes</taxon>
        <taxon>ecological metagenomes</taxon>
    </lineage>
</organism>
<dbReference type="EMBL" id="LAZR01012260">
    <property type="protein sequence ID" value="KKM27765.1"/>
    <property type="molecule type" value="Genomic_DNA"/>
</dbReference>
<dbReference type="AlphaFoldDB" id="A0A0F9LJZ9"/>